<dbReference type="CDD" id="cd23659">
    <property type="entry name" value="USP_At3g01520-like"/>
    <property type="match status" value="1"/>
</dbReference>
<sequence length="192" mass="21892">MASFDSSPVVVIAVDGSEHSVYAFDWYLEHFHKEEMSLVLVHVPDTFANVTMMSPGKVQEVLKECEAKIQCMKEMYMEKMKAEGIEGEFIRIDAEKPGQAIVDCAIENNACFIVTGTRGQGKVRRTILGSVSDYIIHHSPVPVLVCRHKSSSEKESKEKKHDKERKDKDKKNHKDKNSKEREHKDGDQKDKE</sequence>
<dbReference type="EMBL" id="CAJHNH020003717">
    <property type="protein sequence ID" value="CAG5129859.1"/>
    <property type="molecule type" value="Genomic_DNA"/>
</dbReference>
<dbReference type="Gene3D" id="3.40.50.620">
    <property type="entry name" value="HUPs"/>
    <property type="match status" value="1"/>
</dbReference>
<evidence type="ECO:0000313" key="3">
    <source>
        <dbReference type="EMBL" id="CAG5129859.1"/>
    </source>
</evidence>
<dbReference type="AlphaFoldDB" id="A0A8S3ZKG7"/>
<dbReference type="Proteomes" id="UP000678393">
    <property type="component" value="Unassembled WGS sequence"/>
</dbReference>
<accession>A0A8S3ZKG7</accession>
<protein>
    <recommendedName>
        <fullName evidence="2">UspA domain-containing protein</fullName>
    </recommendedName>
</protein>
<proteinExistence type="predicted"/>
<feature type="region of interest" description="Disordered" evidence="1">
    <location>
        <begin position="146"/>
        <end position="192"/>
    </location>
</feature>
<dbReference type="InterPro" id="IPR014729">
    <property type="entry name" value="Rossmann-like_a/b/a_fold"/>
</dbReference>
<reference evidence="3" key="1">
    <citation type="submission" date="2021-04" db="EMBL/GenBank/DDBJ databases">
        <authorList>
            <consortium name="Molecular Ecology Group"/>
        </authorList>
    </citation>
    <scope>NUCLEOTIDE SEQUENCE</scope>
</reference>
<dbReference type="PANTHER" id="PTHR46989:SF3">
    <property type="entry name" value="USPA DOMAIN-CONTAINING PROTEIN"/>
    <property type="match status" value="1"/>
</dbReference>
<dbReference type="OrthoDB" id="843225at2759"/>
<dbReference type="InterPro" id="IPR006016">
    <property type="entry name" value="UspA"/>
</dbReference>
<dbReference type="PANTHER" id="PTHR46989">
    <property type="entry name" value="USP DOMAIN-CONTAINING PROTEIN"/>
    <property type="match status" value="1"/>
</dbReference>
<keyword evidence="4" id="KW-1185">Reference proteome</keyword>
<gene>
    <name evidence="3" type="ORF">CUNI_LOCUS15417</name>
</gene>
<feature type="compositionally biased region" description="Basic and acidic residues" evidence="1">
    <location>
        <begin position="150"/>
        <end position="192"/>
    </location>
</feature>
<feature type="domain" description="UspA" evidence="2">
    <location>
        <begin position="10"/>
        <end position="147"/>
    </location>
</feature>
<dbReference type="SUPFAM" id="SSF52402">
    <property type="entry name" value="Adenine nucleotide alpha hydrolases-like"/>
    <property type="match status" value="1"/>
</dbReference>
<evidence type="ECO:0000313" key="4">
    <source>
        <dbReference type="Proteomes" id="UP000678393"/>
    </source>
</evidence>
<dbReference type="PRINTS" id="PR01438">
    <property type="entry name" value="UNVRSLSTRESS"/>
</dbReference>
<evidence type="ECO:0000259" key="2">
    <source>
        <dbReference type="Pfam" id="PF00582"/>
    </source>
</evidence>
<organism evidence="3 4">
    <name type="scientific">Candidula unifasciata</name>
    <dbReference type="NCBI Taxonomy" id="100452"/>
    <lineage>
        <taxon>Eukaryota</taxon>
        <taxon>Metazoa</taxon>
        <taxon>Spiralia</taxon>
        <taxon>Lophotrochozoa</taxon>
        <taxon>Mollusca</taxon>
        <taxon>Gastropoda</taxon>
        <taxon>Heterobranchia</taxon>
        <taxon>Euthyneura</taxon>
        <taxon>Panpulmonata</taxon>
        <taxon>Eupulmonata</taxon>
        <taxon>Stylommatophora</taxon>
        <taxon>Helicina</taxon>
        <taxon>Helicoidea</taxon>
        <taxon>Geomitridae</taxon>
        <taxon>Candidula</taxon>
    </lineage>
</organism>
<dbReference type="Pfam" id="PF00582">
    <property type="entry name" value="Usp"/>
    <property type="match status" value="1"/>
</dbReference>
<dbReference type="InterPro" id="IPR006015">
    <property type="entry name" value="Universal_stress_UspA"/>
</dbReference>
<name>A0A8S3ZKG7_9EUPU</name>
<comment type="caution">
    <text evidence="3">The sequence shown here is derived from an EMBL/GenBank/DDBJ whole genome shotgun (WGS) entry which is preliminary data.</text>
</comment>
<evidence type="ECO:0000256" key="1">
    <source>
        <dbReference type="SAM" id="MobiDB-lite"/>
    </source>
</evidence>